<dbReference type="PANTHER" id="PTHR12080">
    <property type="entry name" value="SIGNALING LYMPHOCYTIC ACTIVATION MOLECULE"/>
    <property type="match status" value="1"/>
</dbReference>
<name>A0A091PQW4_LEPDC</name>
<reference evidence="5 6" key="1">
    <citation type="submission" date="2014-04" db="EMBL/GenBank/DDBJ databases">
        <title>Genome evolution of avian class.</title>
        <authorList>
            <person name="Zhang G."/>
            <person name="Li C."/>
        </authorList>
    </citation>
    <scope>NUCLEOTIDE SEQUENCE [LARGE SCALE GENOMIC DNA]</scope>
    <source>
        <strain evidence="5">BGI_N330</strain>
    </source>
</reference>
<dbReference type="InterPro" id="IPR036179">
    <property type="entry name" value="Ig-like_dom_sf"/>
</dbReference>
<dbReference type="InterPro" id="IPR015631">
    <property type="entry name" value="CD2/SLAM_rcpt"/>
</dbReference>
<comment type="subcellular location">
    <subcellularLocation>
        <location evidence="1">Membrane</location>
    </subcellularLocation>
</comment>
<keyword evidence="2" id="KW-0732">Signal</keyword>
<dbReference type="Gene3D" id="2.60.40.10">
    <property type="entry name" value="Immunoglobulins"/>
    <property type="match status" value="1"/>
</dbReference>
<accession>A0A091PQW4</accession>
<feature type="non-terminal residue" evidence="5">
    <location>
        <position position="183"/>
    </location>
</feature>
<dbReference type="SUPFAM" id="SSF48726">
    <property type="entry name" value="Immunoglobulin"/>
    <property type="match status" value="1"/>
</dbReference>
<dbReference type="EMBL" id="KK677500">
    <property type="protein sequence ID" value="KFQ10065.1"/>
    <property type="molecule type" value="Genomic_DNA"/>
</dbReference>
<evidence type="ECO:0000256" key="1">
    <source>
        <dbReference type="ARBA" id="ARBA00004370"/>
    </source>
</evidence>
<gene>
    <name evidence="5" type="ORF">N330_11832</name>
</gene>
<dbReference type="PhylomeDB" id="A0A091PQW4"/>
<dbReference type="AlphaFoldDB" id="A0A091PQW4"/>
<keyword evidence="4" id="KW-0325">Glycoprotein</keyword>
<proteinExistence type="predicted"/>
<protein>
    <submittedName>
        <fullName evidence="5">Lymphocyte function-associated antigen 3</fullName>
    </submittedName>
</protein>
<dbReference type="GO" id="GO:0005102">
    <property type="term" value="F:signaling receptor binding"/>
    <property type="evidence" value="ECO:0007669"/>
    <property type="project" value="TreeGrafter"/>
</dbReference>
<dbReference type="GO" id="GO:0009986">
    <property type="term" value="C:cell surface"/>
    <property type="evidence" value="ECO:0007669"/>
    <property type="project" value="TreeGrafter"/>
</dbReference>
<dbReference type="Proteomes" id="UP000053001">
    <property type="component" value="Unassembled WGS sequence"/>
</dbReference>
<evidence type="ECO:0000256" key="3">
    <source>
        <dbReference type="ARBA" id="ARBA00023136"/>
    </source>
</evidence>
<evidence type="ECO:0000313" key="5">
    <source>
        <dbReference type="EMBL" id="KFQ10065.1"/>
    </source>
</evidence>
<dbReference type="CDD" id="cd05775">
    <property type="entry name" value="IgV_CD2_like_N"/>
    <property type="match status" value="1"/>
</dbReference>
<evidence type="ECO:0000256" key="4">
    <source>
        <dbReference type="ARBA" id="ARBA00023180"/>
    </source>
</evidence>
<sequence length="183" mass="20840">VAHIHCEDVFGILGENFTFPVKIDQKIEEIFWTKNKDRVAAWEGQNKPTYFTSLKNRGLLNKENGCLTIFNLEKNDAGIYVLEYLDSGKESYDLKFTLAVLARPLEPEISCNVSGDDLVLKCTADFEKPLNYTWKFSSLRITYQTQEVFIPKKNIDASEKAACSIKFSQMEKSSAISLTECFP</sequence>
<evidence type="ECO:0000256" key="2">
    <source>
        <dbReference type="ARBA" id="ARBA00022729"/>
    </source>
</evidence>
<keyword evidence="6" id="KW-1185">Reference proteome</keyword>
<dbReference type="InterPro" id="IPR013783">
    <property type="entry name" value="Ig-like_fold"/>
</dbReference>
<evidence type="ECO:0000313" key="6">
    <source>
        <dbReference type="Proteomes" id="UP000053001"/>
    </source>
</evidence>
<organism evidence="5 6">
    <name type="scientific">Leptosomus discolor</name>
    <name type="common">Madagascar cuckoo roller</name>
    <name type="synonym">Cuculus discolor</name>
    <dbReference type="NCBI Taxonomy" id="188344"/>
    <lineage>
        <taxon>Eukaryota</taxon>
        <taxon>Metazoa</taxon>
        <taxon>Chordata</taxon>
        <taxon>Craniata</taxon>
        <taxon>Vertebrata</taxon>
        <taxon>Euteleostomi</taxon>
        <taxon>Archelosauria</taxon>
        <taxon>Archosauria</taxon>
        <taxon>Dinosauria</taxon>
        <taxon>Saurischia</taxon>
        <taxon>Theropoda</taxon>
        <taxon>Coelurosauria</taxon>
        <taxon>Aves</taxon>
        <taxon>Neognathae</taxon>
        <taxon>Neoaves</taxon>
        <taxon>Telluraves</taxon>
        <taxon>Coraciimorphae</taxon>
        <taxon>Coraciiformes</taxon>
        <taxon>Leptosomidae</taxon>
        <taxon>Leptosomus</taxon>
    </lineage>
</organism>
<feature type="non-terminal residue" evidence="5">
    <location>
        <position position="1"/>
    </location>
</feature>
<dbReference type="GO" id="GO:0016020">
    <property type="term" value="C:membrane"/>
    <property type="evidence" value="ECO:0007669"/>
    <property type="project" value="UniProtKB-SubCell"/>
</dbReference>
<dbReference type="PANTHER" id="PTHR12080:SF55">
    <property type="entry name" value="LYMPHOCYTE FUNCTION-ASSOCIATED ANTIGEN 3"/>
    <property type="match status" value="1"/>
</dbReference>
<keyword evidence="3" id="KW-0472">Membrane</keyword>